<feature type="compositionally biased region" description="Pro residues" evidence="1">
    <location>
        <begin position="81"/>
        <end position="101"/>
    </location>
</feature>
<dbReference type="Proteomes" id="UP000708148">
    <property type="component" value="Unassembled WGS sequence"/>
</dbReference>
<name>A0A8S1JCB4_9CHLO</name>
<evidence type="ECO:0000313" key="2">
    <source>
        <dbReference type="EMBL" id="CAD7705194.1"/>
    </source>
</evidence>
<dbReference type="AlphaFoldDB" id="A0A8S1JCB4"/>
<accession>A0A8S1JCB4</accession>
<protein>
    <submittedName>
        <fullName evidence="2">Uncharacterized protein</fullName>
    </submittedName>
</protein>
<dbReference type="GO" id="GO:0003676">
    <property type="term" value="F:nucleic acid binding"/>
    <property type="evidence" value="ECO:0007669"/>
    <property type="project" value="InterPro"/>
</dbReference>
<feature type="compositionally biased region" description="Basic residues" evidence="1">
    <location>
        <begin position="58"/>
        <end position="68"/>
    </location>
</feature>
<feature type="region of interest" description="Disordered" evidence="1">
    <location>
        <begin position="1"/>
        <end position="112"/>
    </location>
</feature>
<reference evidence="2" key="1">
    <citation type="submission" date="2020-12" db="EMBL/GenBank/DDBJ databases">
        <authorList>
            <person name="Iha C."/>
        </authorList>
    </citation>
    <scope>NUCLEOTIDE SEQUENCE</scope>
</reference>
<dbReference type="SUPFAM" id="SSF53098">
    <property type="entry name" value="Ribonuclease H-like"/>
    <property type="match status" value="1"/>
</dbReference>
<sequence>MSGAMGAPGAGVRRGPGGRTAAELEGPVPQGRGVGAPKPFGPQRGRQAPDASTNRNERLKKRKKKTIRPYKSPYGCVPKGRPVPPPLSSPPFIPLESPTPPEGKMEASTSDMPEMSPEEAMLEVLTAGWDLSKLGIDSAPVSASTQYHNFNFERSGYGKTFQGMLPDTAAVRATVTDDYDTCEEWADSFLRRDLRVLGCQLFHGFLDKPLPPPPPGMRPKKKFRKENALELPATLPPEGPLKLREGGSVIALLCLATMDEVLIVQLRQMAAIGPKFRMLLENPFVRKAGHHFGMNQQVLRQDGVQVISGDEVIQVVLEKVQPKHVRRKVQEVLQRAGFEKLAKSVAGVDVQPPMGVMAYMWGEKELTVEMVEFAARKAWTCFVMATLLNNVKSEELPLIGGIGSATPATDPEINRIAQQSLKLGAQGSGVAGGA</sequence>
<dbReference type="Gene3D" id="3.30.420.10">
    <property type="entry name" value="Ribonuclease H-like superfamily/Ribonuclease H"/>
    <property type="match status" value="1"/>
</dbReference>
<evidence type="ECO:0000313" key="3">
    <source>
        <dbReference type="Proteomes" id="UP000708148"/>
    </source>
</evidence>
<proteinExistence type="predicted"/>
<keyword evidence="3" id="KW-1185">Reference proteome</keyword>
<evidence type="ECO:0000256" key="1">
    <source>
        <dbReference type="SAM" id="MobiDB-lite"/>
    </source>
</evidence>
<comment type="caution">
    <text evidence="2">The sequence shown here is derived from an EMBL/GenBank/DDBJ whole genome shotgun (WGS) entry which is preliminary data.</text>
</comment>
<dbReference type="OrthoDB" id="575523at2759"/>
<dbReference type="InterPro" id="IPR012337">
    <property type="entry name" value="RNaseH-like_sf"/>
</dbReference>
<organism evidence="2 3">
    <name type="scientific">Ostreobium quekettii</name>
    <dbReference type="NCBI Taxonomy" id="121088"/>
    <lineage>
        <taxon>Eukaryota</taxon>
        <taxon>Viridiplantae</taxon>
        <taxon>Chlorophyta</taxon>
        <taxon>core chlorophytes</taxon>
        <taxon>Ulvophyceae</taxon>
        <taxon>TCBD clade</taxon>
        <taxon>Bryopsidales</taxon>
        <taxon>Ostreobineae</taxon>
        <taxon>Ostreobiaceae</taxon>
        <taxon>Ostreobium</taxon>
    </lineage>
</organism>
<feature type="compositionally biased region" description="Gly residues" evidence="1">
    <location>
        <begin position="1"/>
        <end position="18"/>
    </location>
</feature>
<dbReference type="InterPro" id="IPR036397">
    <property type="entry name" value="RNaseH_sf"/>
</dbReference>
<gene>
    <name evidence="2" type="ORF">OSTQU699_LOCUS10549</name>
</gene>
<dbReference type="EMBL" id="CAJHUC010003044">
    <property type="protein sequence ID" value="CAD7705194.1"/>
    <property type="molecule type" value="Genomic_DNA"/>
</dbReference>